<comment type="caution">
    <text evidence="5">The sequence shown here is derived from an EMBL/GenBank/DDBJ whole genome shotgun (WGS) entry which is preliminary data.</text>
</comment>
<gene>
    <name evidence="5" type="ORF">QTN89_10945</name>
</gene>
<dbReference type="Proteomes" id="UP001239462">
    <property type="component" value="Unassembled WGS sequence"/>
</dbReference>
<feature type="transmembrane region" description="Helical" evidence="3">
    <location>
        <begin position="425"/>
        <end position="450"/>
    </location>
</feature>
<keyword evidence="3" id="KW-0812">Transmembrane</keyword>
<dbReference type="RefSeq" id="WP_289163527.1">
    <property type="nucleotide sequence ID" value="NZ_JASZZN010000007.1"/>
</dbReference>
<evidence type="ECO:0000313" key="6">
    <source>
        <dbReference type="Proteomes" id="UP001239462"/>
    </source>
</evidence>
<evidence type="ECO:0000313" key="5">
    <source>
        <dbReference type="EMBL" id="MDM4015950.1"/>
    </source>
</evidence>
<protein>
    <submittedName>
        <fullName evidence="5">Phage tail tape measure protein</fullName>
    </submittedName>
</protein>
<dbReference type="Pfam" id="PF10145">
    <property type="entry name" value="PhageMin_Tail"/>
    <property type="match status" value="1"/>
</dbReference>
<organism evidence="5 6">
    <name type="scientific">Roseiconus lacunae</name>
    <dbReference type="NCBI Taxonomy" id="2605694"/>
    <lineage>
        <taxon>Bacteria</taxon>
        <taxon>Pseudomonadati</taxon>
        <taxon>Planctomycetota</taxon>
        <taxon>Planctomycetia</taxon>
        <taxon>Pirellulales</taxon>
        <taxon>Pirellulaceae</taxon>
        <taxon>Roseiconus</taxon>
    </lineage>
</organism>
<dbReference type="EMBL" id="JASZZN010000007">
    <property type="protein sequence ID" value="MDM4015950.1"/>
    <property type="molecule type" value="Genomic_DNA"/>
</dbReference>
<dbReference type="InterPro" id="IPR010090">
    <property type="entry name" value="Phage_tape_meas"/>
</dbReference>
<reference evidence="5 6" key="1">
    <citation type="submission" date="2023-06" db="EMBL/GenBank/DDBJ databases">
        <title>Roseiconus lacunae JC819 isolated from Gulf of Mannar region, Tamil Nadu.</title>
        <authorList>
            <person name="Pk S."/>
            <person name="Ch S."/>
            <person name="Ch V.R."/>
        </authorList>
    </citation>
    <scope>NUCLEOTIDE SEQUENCE [LARGE SCALE GENOMIC DNA]</scope>
    <source>
        <strain evidence="5 6">JC819</strain>
    </source>
</reference>
<dbReference type="NCBIfam" id="TIGR01760">
    <property type="entry name" value="tape_meas_TP901"/>
    <property type="match status" value="1"/>
</dbReference>
<evidence type="ECO:0000259" key="4">
    <source>
        <dbReference type="Pfam" id="PF10145"/>
    </source>
</evidence>
<evidence type="ECO:0000256" key="3">
    <source>
        <dbReference type="SAM" id="Phobius"/>
    </source>
</evidence>
<keyword evidence="6" id="KW-1185">Reference proteome</keyword>
<feature type="transmembrane region" description="Helical" evidence="3">
    <location>
        <begin position="381"/>
        <end position="413"/>
    </location>
</feature>
<feature type="compositionally biased region" description="Pro residues" evidence="2">
    <location>
        <begin position="613"/>
        <end position="623"/>
    </location>
</feature>
<keyword evidence="1" id="KW-1188">Viral release from host cell</keyword>
<sequence>MSASAVRAGEAYVEVGARDRTQKALASAERRLRSFAGYANSVGSSLMKVGVAGGAAIGVATGILAGFDRQMAAVSAKTGATADELQAMRDVAKDLGASTKFSASEAAAGMGYLAQAGFDAKQILASIPQVLALAAAGGTDLAMAADIASDVGSAFGLTADEIGRVADVIALTSAKTNTSVEMMGETFQYVAPIAKAAGQSIEEVSAAAGILGNSGIKASSAGTDLKNVLVALSNTAVAEKLEAMGIATKDATGEMRPMLDIMRDFGDKTASMTGPERLTKAIDLFGKISGKSAIILSTAGDSIDTLRDQMNNAEGAAQSMAATMQEGVHGSFDNAISAAQGLAIQYGEALKPAIVGVIDAGTAALRWATDFIARHQTLAQIIAVAAIAVGLLGAALVTVGTIVATVAGVVSAVGAVIGSSFLGPVLAAIAAAAMFAVKLVKLAGMAYLVVNSSDAMRKSFWEVIGTLGEMLSVAWRTVKGVASALMSGDIGKAAAIMWAGLRATFWAGVDQAIKIFSKLPEFIFGAVKSIASFMWKVFSGVFSAIARGLTALATGSVAGIKAAVGAISEVASGEFKLEPNVRSDRARAELDKLLADYEDTPADPSPSSDAPAATPPPADPSPASPEIDELATALKMPPEDLQSLVPDLALDQAGAVAIGDLKLPPGTVSPDLEKLQTSLRDVAGATDNALADDIAAKIDPAAGESLVGATENGGETAKGTTSAAAAMLAAFQGDAAAERSAKAAERQVDILENIDRNIADGGVGGGITIV</sequence>
<feature type="region of interest" description="Disordered" evidence="2">
    <location>
        <begin position="597"/>
        <end position="625"/>
    </location>
</feature>
<dbReference type="PANTHER" id="PTHR37813">
    <property type="entry name" value="FELS-2 PROPHAGE PROTEIN"/>
    <property type="match status" value="1"/>
</dbReference>
<proteinExistence type="predicted"/>
<keyword evidence="3" id="KW-0472">Membrane</keyword>
<name>A0ABT7PHI4_9BACT</name>
<evidence type="ECO:0000256" key="2">
    <source>
        <dbReference type="SAM" id="MobiDB-lite"/>
    </source>
</evidence>
<dbReference type="PANTHER" id="PTHR37813:SF1">
    <property type="entry name" value="FELS-2 PROPHAGE PROTEIN"/>
    <property type="match status" value="1"/>
</dbReference>
<feature type="domain" description="Phage tail tape measure protein" evidence="4">
    <location>
        <begin position="89"/>
        <end position="286"/>
    </location>
</feature>
<accession>A0ABT7PHI4</accession>
<evidence type="ECO:0000256" key="1">
    <source>
        <dbReference type="ARBA" id="ARBA00022612"/>
    </source>
</evidence>
<keyword evidence="3" id="KW-1133">Transmembrane helix</keyword>